<organism evidence="4 5">
    <name type="scientific">Saccoglossus kowalevskii</name>
    <name type="common">Acorn worm</name>
    <dbReference type="NCBI Taxonomy" id="10224"/>
    <lineage>
        <taxon>Eukaryota</taxon>
        <taxon>Metazoa</taxon>
        <taxon>Hemichordata</taxon>
        <taxon>Enteropneusta</taxon>
        <taxon>Harrimaniidae</taxon>
        <taxon>Saccoglossus</taxon>
    </lineage>
</organism>
<dbReference type="InterPro" id="IPR012020">
    <property type="entry name" value="ABHD4"/>
</dbReference>
<dbReference type="Pfam" id="PF00561">
    <property type="entry name" value="Abhydrolase_1"/>
    <property type="match status" value="1"/>
</dbReference>
<evidence type="ECO:0000256" key="1">
    <source>
        <dbReference type="ARBA" id="ARBA00010884"/>
    </source>
</evidence>
<comment type="similarity">
    <text evidence="1">Belongs to the AB hydrolase superfamily. AB hydrolase 4 family.</text>
</comment>
<keyword evidence="2" id="KW-1133">Transmembrane helix</keyword>
<dbReference type="Proteomes" id="UP000694865">
    <property type="component" value="Unplaced"/>
</dbReference>
<dbReference type="PANTHER" id="PTHR10794:SF63">
    <property type="entry name" value="ALPHA_BETA HYDROLASE 1, ISOFORM A"/>
    <property type="match status" value="1"/>
</dbReference>
<name>A0ABM0GS91_SACKO</name>
<feature type="domain" description="AB hydrolase-1" evidence="3">
    <location>
        <begin position="121"/>
        <end position="363"/>
    </location>
</feature>
<dbReference type="InterPro" id="IPR050960">
    <property type="entry name" value="AB_hydrolase_4_sf"/>
</dbReference>
<keyword evidence="4" id="KW-1185">Reference proteome</keyword>
<feature type="transmembrane region" description="Helical" evidence="2">
    <location>
        <begin position="12"/>
        <end position="33"/>
    </location>
</feature>
<dbReference type="PANTHER" id="PTHR10794">
    <property type="entry name" value="ABHYDROLASE DOMAIN-CONTAINING PROTEIN"/>
    <property type="match status" value="1"/>
</dbReference>
<dbReference type="RefSeq" id="XP_002736227.1">
    <property type="nucleotide sequence ID" value="XM_002736181.2"/>
</dbReference>
<proteinExistence type="inferred from homology"/>
<gene>
    <name evidence="5" type="primary">LOC100374631</name>
</gene>
<keyword evidence="2" id="KW-0472">Membrane</keyword>
<dbReference type="PIRSF" id="PIRSF005211">
    <property type="entry name" value="Ab_hydro_YheT"/>
    <property type="match status" value="1"/>
</dbReference>
<sequence length="393" mass="44618">MEKLREYASHLQSMSVVVGFGVAYTAYYLFCVAKKPMLVGKDRRLMQFLLNHCPTLSEKYFPTFWCIEARANTIMRSVLMEKPAMEPYRCERLELPDGGEVFLHWLDNHKSPSSPDTDIRPTVIILPGLTGSADANYVLSFVDDITKLGYRTVVFNNRGNGGATLRTPRTYCAANTEDMHCVVNHIKQNYPKAPLIGVGVSLGGMILVNYLAKTGRDCGLQAAMVISTAWNIFKSTDSLETPLNYFLFNHFLTRLLRDAVLRNIHMYENHVELDVNHVLQSRTIRDFDERFTSKMFGYQSVSHYYQDASTFNKLHAVKIPVLVLTSADDPFSPKSSLPLEEVKQHPNMVFAVTSHGGHIGFCEGWLPRGKNYMDRVLSQYIDAIFKHADKELI</sequence>
<dbReference type="Gene3D" id="3.40.50.1820">
    <property type="entry name" value="alpha/beta hydrolase"/>
    <property type="match status" value="1"/>
</dbReference>
<reference evidence="5" key="1">
    <citation type="submission" date="2025-08" db="UniProtKB">
        <authorList>
            <consortium name="RefSeq"/>
        </authorList>
    </citation>
    <scope>IDENTIFICATION</scope>
    <source>
        <tissue evidence="5">Testes</tissue>
    </source>
</reference>
<evidence type="ECO:0000313" key="5">
    <source>
        <dbReference type="RefSeq" id="XP_002736227.1"/>
    </source>
</evidence>
<protein>
    <submittedName>
        <fullName evidence="5">Abhydrolase domain-containing protein 3-like</fullName>
    </submittedName>
</protein>
<evidence type="ECO:0000256" key="2">
    <source>
        <dbReference type="SAM" id="Phobius"/>
    </source>
</evidence>
<accession>A0ABM0GS91</accession>
<dbReference type="SUPFAM" id="SSF53474">
    <property type="entry name" value="alpha/beta-Hydrolases"/>
    <property type="match status" value="1"/>
</dbReference>
<dbReference type="InterPro" id="IPR029058">
    <property type="entry name" value="AB_hydrolase_fold"/>
</dbReference>
<evidence type="ECO:0000313" key="4">
    <source>
        <dbReference type="Proteomes" id="UP000694865"/>
    </source>
</evidence>
<keyword evidence="2" id="KW-0812">Transmembrane</keyword>
<dbReference type="InterPro" id="IPR000073">
    <property type="entry name" value="AB_hydrolase_1"/>
</dbReference>
<dbReference type="GeneID" id="100374631"/>
<evidence type="ECO:0000259" key="3">
    <source>
        <dbReference type="Pfam" id="PF00561"/>
    </source>
</evidence>